<feature type="region of interest" description="Disordered" evidence="2">
    <location>
        <begin position="352"/>
        <end position="380"/>
    </location>
</feature>
<evidence type="ECO:0000256" key="1">
    <source>
        <dbReference type="SAM" id="Coils"/>
    </source>
</evidence>
<dbReference type="Proteomes" id="UP001215598">
    <property type="component" value="Unassembled WGS sequence"/>
</dbReference>
<organism evidence="3 4">
    <name type="scientific">Mycena metata</name>
    <dbReference type="NCBI Taxonomy" id="1033252"/>
    <lineage>
        <taxon>Eukaryota</taxon>
        <taxon>Fungi</taxon>
        <taxon>Dikarya</taxon>
        <taxon>Basidiomycota</taxon>
        <taxon>Agaricomycotina</taxon>
        <taxon>Agaricomycetes</taxon>
        <taxon>Agaricomycetidae</taxon>
        <taxon>Agaricales</taxon>
        <taxon>Marasmiineae</taxon>
        <taxon>Mycenaceae</taxon>
        <taxon>Mycena</taxon>
    </lineage>
</organism>
<gene>
    <name evidence="3" type="ORF">B0H16DRAFT_1630940</name>
</gene>
<comment type="caution">
    <text evidence="3">The sequence shown here is derived from an EMBL/GenBank/DDBJ whole genome shotgun (WGS) entry which is preliminary data.</text>
</comment>
<sequence>MRTVQHTYDELRAIDAEKTGRIEANDGVMAALRAKYDAVKADKKALRASSNEAGVKVGALEEELSQLTAQNEALTKETEELKETLREMIEVVESLEAKSKANVDSASIPEDMATQFERRRTELEEKCASLEHLLAQATERENKLVLEIEAGKDAKAQKKYRKYMQQLPAPEAHPPYAPPSLKQLEPVCFANTNLHGYLAQDAGTKSFLNHVLYLPKRITHLFGFQYIAYGPTHRYDRTTGKWTEGSDLTSFHGGTRELFLNFKEFVAYAGSYKCHDLGSLETNGIGVPSHISLPEIMDAILGLPWPPGHAKIIKERYPDGLRVRATGLQCVGFNNQLYDSLHKRFAHERAMGKVSNDSAKRKAEDEDLRQGGKVKFQKKK</sequence>
<keyword evidence="1" id="KW-0175">Coiled coil</keyword>
<accession>A0AAD7MC62</accession>
<evidence type="ECO:0000313" key="4">
    <source>
        <dbReference type="Proteomes" id="UP001215598"/>
    </source>
</evidence>
<feature type="compositionally biased region" description="Basic and acidic residues" evidence="2">
    <location>
        <begin position="358"/>
        <end position="370"/>
    </location>
</feature>
<reference evidence="3" key="1">
    <citation type="submission" date="2023-03" db="EMBL/GenBank/DDBJ databases">
        <title>Massive genome expansion in bonnet fungi (Mycena s.s.) driven by repeated elements and novel gene families across ecological guilds.</title>
        <authorList>
            <consortium name="Lawrence Berkeley National Laboratory"/>
            <person name="Harder C.B."/>
            <person name="Miyauchi S."/>
            <person name="Viragh M."/>
            <person name="Kuo A."/>
            <person name="Thoen E."/>
            <person name="Andreopoulos B."/>
            <person name="Lu D."/>
            <person name="Skrede I."/>
            <person name="Drula E."/>
            <person name="Henrissat B."/>
            <person name="Morin E."/>
            <person name="Kohler A."/>
            <person name="Barry K."/>
            <person name="LaButti K."/>
            <person name="Morin E."/>
            <person name="Salamov A."/>
            <person name="Lipzen A."/>
            <person name="Mereny Z."/>
            <person name="Hegedus B."/>
            <person name="Baldrian P."/>
            <person name="Stursova M."/>
            <person name="Weitz H."/>
            <person name="Taylor A."/>
            <person name="Grigoriev I.V."/>
            <person name="Nagy L.G."/>
            <person name="Martin F."/>
            <person name="Kauserud H."/>
        </authorList>
    </citation>
    <scope>NUCLEOTIDE SEQUENCE</scope>
    <source>
        <strain evidence="3">CBHHK182m</strain>
    </source>
</reference>
<feature type="coiled-coil region" evidence="1">
    <location>
        <begin position="29"/>
        <end position="140"/>
    </location>
</feature>
<protein>
    <submittedName>
        <fullName evidence="3">Uncharacterized protein</fullName>
    </submittedName>
</protein>
<proteinExistence type="predicted"/>
<evidence type="ECO:0000256" key="2">
    <source>
        <dbReference type="SAM" id="MobiDB-lite"/>
    </source>
</evidence>
<dbReference type="AlphaFoldDB" id="A0AAD7MC62"/>
<dbReference type="EMBL" id="JARKIB010000416">
    <property type="protein sequence ID" value="KAJ7710121.1"/>
    <property type="molecule type" value="Genomic_DNA"/>
</dbReference>
<name>A0AAD7MC62_9AGAR</name>
<evidence type="ECO:0000313" key="3">
    <source>
        <dbReference type="EMBL" id="KAJ7710121.1"/>
    </source>
</evidence>
<keyword evidence="4" id="KW-1185">Reference proteome</keyword>